<dbReference type="GeneID" id="30983526"/>
<organism evidence="10 11">
    <name type="scientific">Suhomyces tanzawaensis NRRL Y-17324</name>
    <dbReference type="NCBI Taxonomy" id="984487"/>
    <lineage>
        <taxon>Eukaryota</taxon>
        <taxon>Fungi</taxon>
        <taxon>Dikarya</taxon>
        <taxon>Ascomycota</taxon>
        <taxon>Saccharomycotina</taxon>
        <taxon>Pichiomycetes</taxon>
        <taxon>Debaryomycetaceae</taxon>
        <taxon>Suhomyces</taxon>
    </lineage>
</organism>
<feature type="transmembrane region" description="Helical" evidence="8">
    <location>
        <begin position="514"/>
        <end position="534"/>
    </location>
</feature>
<feature type="domain" description="ML-like" evidence="9">
    <location>
        <begin position="12"/>
        <end position="151"/>
    </location>
</feature>
<feature type="compositionally biased region" description="Polar residues" evidence="7">
    <location>
        <begin position="735"/>
        <end position="749"/>
    </location>
</feature>
<keyword evidence="3 8" id="KW-0812">Transmembrane</keyword>
<feature type="transmembrane region" description="Helical" evidence="8">
    <location>
        <begin position="395"/>
        <end position="415"/>
    </location>
</feature>
<dbReference type="AlphaFoldDB" id="A0A1E4SP59"/>
<dbReference type="PANTHER" id="PTHR31145">
    <property type="entry name" value="INTEGRAL MEMBRANE PROTEIN (AFU_ORTHOLOGUE AFUA_7G01610)"/>
    <property type="match status" value="1"/>
</dbReference>
<proteinExistence type="inferred from homology"/>
<feature type="transmembrane region" description="Helical" evidence="8">
    <location>
        <begin position="421"/>
        <end position="447"/>
    </location>
</feature>
<dbReference type="GO" id="GO:0009272">
    <property type="term" value="P:fungal-type cell wall biogenesis"/>
    <property type="evidence" value="ECO:0007669"/>
    <property type="project" value="TreeGrafter"/>
</dbReference>
<dbReference type="GO" id="GO:0055085">
    <property type="term" value="P:transmembrane transport"/>
    <property type="evidence" value="ECO:0007669"/>
    <property type="project" value="TreeGrafter"/>
</dbReference>
<evidence type="ECO:0000313" key="11">
    <source>
        <dbReference type="Proteomes" id="UP000094285"/>
    </source>
</evidence>
<dbReference type="STRING" id="984487.A0A1E4SP59"/>
<dbReference type="EMBL" id="KV453910">
    <property type="protein sequence ID" value="ODV81197.1"/>
    <property type="molecule type" value="Genomic_DNA"/>
</dbReference>
<dbReference type="InterPro" id="IPR040241">
    <property type="entry name" value="TRP_Flc/Pkd2-like"/>
</dbReference>
<dbReference type="OrthoDB" id="5212126at2759"/>
<evidence type="ECO:0000256" key="8">
    <source>
        <dbReference type="SAM" id="Phobius"/>
    </source>
</evidence>
<comment type="similarity">
    <text evidence="2">Belongs to the transient receptor potential (TRP) ion channel family.</text>
</comment>
<dbReference type="InterPro" id="IPR032800">
    <property type="entry name" value="TRP_N"/>
</dbReference>
<protein>
    <submittedName>
        <fullName evidence="10">TRP-domain-containing protein</fullName>
    </submittedName>
</protein>
<dbReference type="Pfam" id="PF06011">
    <property type="entry name" value="TRP"/>
    <property type="match status" value="1"/>
</dbReference>
<keyword evidence="6 8" id="KW-0472">Membrane</keyword>
<dbReference type="Proteomes" id="UP000094285">
    <property type="component" value="Unassembled WGS sequence"/>
</dbReference>
<dbReference type="GO" id="GO:0016020">
    <property type="term" value="C:membrane"/>
    <property type="evidence" value="ECO:0007669"/>
    <property type="project" value="UniProtKB-SubCell"/>
</dbReference>
<evidence type="ECO:0000256" key="3">
    <source>
        <dbReference type="ARBA" id="ARBA00022692"/>
    </source>
</evidence>
<evidence type="ECO:0000313" key="10">
    <source>
        <dbReference type="EMBL" id="ODV81197.1"/>
    </source>
</evidence>
<dbReference type="InterPro" id="IPR010308">
    <property type="entry name" value="TRP_C"/>
</dbReference>
<gene>
    <name evidence="10" type="ORF">CANTADRAFT_46869</name>
</gene>
<name>A0A1E4SP59_9ASCO</name>
<evidence type="ECO:0000256" key="4">
    <source>
        <dbReference type="ARBA" id="ARBA00022729"/>
    </source>
</evidence>
<dbReference type="SMART" id="SM01320">
    <property type="entry name" value="TRP_N"/>
    <property type="match status" value="1"/>
</dbReference>
<dbReference type="Pfam" id="PF14558">
    <property type="entry name" value="TRP_N"/>
    <property type="match status" value="1"/>
</dbReference>
<feature type="transmembrane region" description="Helical" evidence="8">
    <location>
        <begin position="540"/>
        <end position="563"/>
    </location>
</feature>
<feature type="region of interest" description="Disordered" evidence="7">
    <location>
        <begin position="699"/>
        <end position="763"/>
    </location>
</feature>
<reference evidence="11" key="1">
    <citation type="submission" date="2016-05" db="EMBL/GenBank/DDBJ databases">
        <title>Comparative genomics of biotechnologically important yeasts.</title>
        <authorList>
            <consortium name="DOE Joint Genome Institute"/>
            <person name="Riley R."/>
            <person name="Haridas S."/>
            <person name="Wolfe K.H."/>
            <person name="Lopes M.R."/>
            <person name="Hittinger C.T."/>
            <person name="Goker M."/>
            <person name="Salamov A."/>
            <person name="Wisecaver J."/>
            <person name="Long T.M."/>
            <person name="Aerts A.L."/>
            <person name="Barry K."/>
            <person name="Choi C."/>
            <person name="Clum A."/>
            <person name="Coughlan A.Y."/>
            <person name="Deshpande S."/>
            <person name="Douglass A.P."/>
            <person name="Hanson S.J."/>
            <person name="Klenk H.-P."/>
            <person name="Labutti K."/>
            <person name="Lapidus A."/>
            <person name="Lindquist E."/>
            <person name="Lipzen A."/>
            <person name="Meier-Kolthoff J.P."/>
            <person name="Ohm R.A."/>
            <person name="Otillar R.P."/>
            <person name="Pangilinan J."/>
            <person name="Peng Y."/>
            <person name="Rokas A."/>
            <person name="Rosa C.A."/>
            <person name="Scheuner C."/>
            <person name="Sibirny A.A."/>
            <person name="Slot J.C."/>
            <person name="Stielow J.B."/>
            <person name="Sun H."/>
            <person name="Kurtzman C.P."/>
            <person name="Blackwell M."/>
            <person name="Grigoriev I.V."/>
            <person name="Jeffries T.W."/>
        </authorList>
    </citation>
    <scope>NUCLEOTIDE SEQUENCE [LARGE SCALE GENOMIC DNA]</scope>
    <source>
        <strain evidence="11">NRRL Y-17324</strain>
    </source>
</reference>
<dbReference type="PANTHER" id="PTHR31145:SF2">
    <property type="entry name" value="FLAVIN CARRIER PROTEIN 2"/>
    <property type="match status" value="1"/>
</dbReference>
<keyword evidence="11" id="KW-1185">Reference proteome</keyword>
<evidence type="ECO:0000256" key="5">
    <source>
        <dbReference type="ARBA" id="ARBA00022989"/>
    </source>
</evidence>
<feature type="transmembrane region" description="Helical" evidence="8">
    <location>
        <begin position="341"/>
        <end position="367"/>
    </location>
</feature>
<keyword evidence="4" id="KW-0732">Signal</keyword>
<evidence type="ECO:0000256" key="7">
    <source>
        <dbReference type="SAM" id="MobiDB-lite"/>
    </source>
</evidence>
<keyword evidence="5 8" id="KW-1133">Transmembrane helix</keyword>
<sequence length="763" mass="85024">MLSLIHSVHAVNFIRSSSLLTCMDNSQFTASHFDVKYYPNNHTVYFDVMAFSQIDGNVTATVNLIAYGINAFTKKVSFCSLGFGSICPLQTGRMELNSNYELGPSIYKQIPSVAFTIPDLDARVQITLVNDDTGDTVACVQAALTNGKTVQTKYAAWPIAAISGLGVITSGVVSVIGHSNTAAHIASNSMSLFIYFQSLAITSMMAVAKVPPIAAAWAQNFVWSLGIVRVAFVQDIANWYIQATGGTPTDVIHATYLSVSVQKKVKRALDYVSELAPVSNSLSLGKRASISLDSDNFGYADQMNSTLYTVDEKDSHLGTKILVLRGIQRVSYLAGIEITSLFMTTIIFLLFFAFVMVVCLTMFKAIIEILIRSKIMNEGKFNEYRQQWSQIVKGALYRLLMIAFPQLAVMCLWQLTERDSVATVIIAVFLLIISIILLFQAAIRVFLMGRKSIRQFKNPAYLLFGDGTFLNKFGFVYVQFRADCYYFILISLIYIFAKSLFVAVLQHHGKVQSIIVFVIELFYLVAVCFFRPFMDRRTNAFNITIAVINTINALFYMFFSYVFRQPHIVASVMAVVYFILNAVFALFLLIFTIVTCVLALLYKNPDTRYQPMKDDRVSFLPRFDNPNQPGKKNVNGDDMELMALGATAMKGHEHGAKPGIYDEDESVYDDASMFNRKNNSKSSENSDADVKRDSYYLESIEPTQPSSTIVGDPSNAMSGYSGSSYGSYGNSNYSHHTASSRNPNQQQNHAGYPQKDAFHGNYI</sequence>
<evidence type="ECO:0000256" key="2">
    <source>
        <dbReference type="ARBA" id="ARBA00010642"/>
    </source>
</evidence>
<dbReference type="RefSeq" id="XP_020066319.1">
    <property type="nucleotide sequence ID" value="XM_020209390.1"/>
</dbReference>
<feature type="transmembrane region" description="Helical" evidence="8">
    <location>
        <begin position="575"/>
        <end position="602"/>
    </location>
</feature>
<evidence type="ECO:0000256" key="6">
    <source>
        <dbReference type="ARBA" id="ARBA00023136"/>
    </source>
</evidence>
<feature type="compositionally biased region" description="Low complexity" evidence="7">
    <location>
        <begin position="718"/>
        <end position="734"/>
    </location>
</feature>
<evidence type="ECO:0000259" key="9">
    <source>
        <dbReference type="SMART" id="SM01320"/>
    </source>
</evidence>
<feature type="transmembrane region" description="Helical" evidence="8">
    <location>
        <begin position="486"/>
        <end position="505"/>
    </location>
</feature>
<comment type="subcellular location">
    <subcellularLocation>
        <location evidence="1">Membrane</location>
        <topology evidence="1">Multi-pass membrane protein</topology>
    </subcellularLocation>
</comment>
<evidence type="ECO:0000256" key="1">
    <source>
        <dbReference type="ARBA" id="ARBA00004141"/>
    </source>
</evidence>
<accession>A0A1E4SP59</accession>